<dbReference type="GO" id="GO:0005743">
    <property type="term" value="C:mitochondrial inner membrane"/>
    <property type="evidence" value="ECO:0007669"/>
    <property type="project" value="UniProtKB-SubCell"/>
</dbReference>
<dbReference type="InterPro" id="IPR045083">
    <property type="entry name" value="ATP_synth_F0_asu_bact/mt"/>
</dbReference>
<dbReference type="GO" id="GO:0046933">
    <property type="term" value="F:proton-transporting ATP synthase activity, rotational mechanism"/>
    <property type="evidence" value="ECO:0007669"/>
    <property type="project" value="TreeGrafter"/>
</dbReference>
<keyword evidence="8" id="KW-0406">Ion transport</keyword>
<comment type="subcellular location">
    <subcellularLocation>
        <location evidence="1">Membrane</location>
        <topology evidence="1">Multi-pass membrane protein</topology>
    </subcellularLocation>
    <subcellularLocation>
        <location evidence="11">Mitochondrion inner membrane</location>
        <topology evidence="11">Multi-pass membrane protein</topology>
    </subcellularLocation>
</comment>
<evidence type="ECO:0000256" key="5">
    <source>
        <dbReference type="ARBA" id="ARBA00022692"/>
    </source>
</evidence>
<accession>B2FDM4</accession>
<dbReference type="SUPFAM" id="SSF81336">
    <property type="entry name" value="F1F0 ATP synthase subunit A"/>
    <property type="match status" value="1"/>
</dbReference>
<keyword evidence="6" id="KW-0375">Hydrogen ion transport</keyword>
<dbReference type="PANTHER" id="PTHR11410">
    <property type="entry name" value="ATP SYNTHASE SUBUNIT A"/>
    <property type="match status" value="1"/>
</dbReference>
<dbReference type="NCBIfam" id="TIGR01131">
    <property type="entry name" value="ATP_synt_6_or_A"/>
    <property type="match status" value="1"/>
</dbReference>
<feature type="transmembrane region" description="Helical" evidence="12">
    <location>
        <begin position="140"/>
        <end position="163"/>
    </location>
</feature>
<evidence type="ECO:0000313" key="13">
    <source>
        <dbReference type="EMBL" id="CAL50579.1"/>
    </source>
</evidence>
<dbReference type="Gene3D" id="1.20.120.220">
    <property type="entry name" value="ATP synthase, F0 complex, subunit A"/>
    <property type="match status" value="1"/>
</dbReference>
<feature type="transmembrane region" description="Helical" evidence="12">
    <location>
        <begin position="18"/>
        <end position="37"/>
    </location>
</feature>
<evidence type="ECO:0000256" key="10">
    <source>
        <dbReference type="ARBA" id="ARBA00023310"/>
    </source>
</evidence>
<feature type="transmembrane region" description="Helical" evidence="12">
    <location>
        <begin position="49"/>
        <end position="67"/>
    </location>
</feature>
<dbReference type="PROSITE" id="PS00449">
    <property type="entry name" value="ATPASE_A"/>
    <property type="match status" value="1"/>
</dbReference>
<evidence type="ECO:0000256" key="2">
    <source>
        <dbReference type="ARBA" id="ARBA00006810"/>
    </source>
</evidence>
<evidence type="ECO:0000256" key="4">
    <source>
        <dbReference type="ARBA" id="ARBA00022547"/>
    </source>
</evidence>
<evidence type="ECO:0000256" key="12">
    <source>
        <dbReference type="SAM" id="Phobius"/>
    </source>
</evidence>
<dbReference type="InterPro" id="IPR023011">
    <property type="entry name" value="ATP_synth_F0_asu_AS"/>
</dbReference>
<keyword evidence="9 12" id="KW-0472">Membrane</keyword>
<dbReference type="AlphaFoldDB" id="B2FDM4"/>
<feature type="transmembrane region" description="Helical" evidence="12">
    <location>
        <begin position="195"/>
        <end position="222"/>
    </location>
</feature>
<dbReference type="EMBL" id="AM404180">
    <property type="protein sequence ID" value="CAL50579.1"/>
    <property type="molecule type" value="Genomic_DNA"/>
</dbReference>
<keyword evidence="3" id="KW-0813">Transport</keyword>
<dbReference type="InterPro" id="IPR035908">
    <property type="entry name" value="F0_ATP_A_sf"/>
</dbReference>
<dbReference type="InterPro" id="IPR000568">
    <property type="entry name" value="ATP_synth_F0_asu"/>
</dbReference>
<keyword evidence="7 12" id="KW-1133">Transmembrane helix</keyword>
<proteinExistence type="inferred from homology"/>
<evidence type="ECO:0000256" key="3">
    <source>
        <dbReference type="ARBA" id="ARBA00022448"/>
    </source>
</evidence>
<keyword evidence="4" id="KW-0138">CF(0)</keyword>
<evidence type="ECO:0000256" key="8">
    <source>
        <dbReference type="ARBA" id="ARBA00023065"/>
    </source>
</evidence>
<gene>
    <name evidence="13" type="primary">ATPase 6</name>
</gene>
<dbReference type="CDD" id="cd00310">
    <property type="entry name" value="ATP-synt_Fo_a_6"/>
    <property type="match status" value="1"/>
</dbReference>
<reference evidence="13" key="1">
    <citation type="journal article" date="2008" name="Mol. Phylogenet. Evol.">
        <title>Evolution of Mitochondrial Gene Orders in Echinoderms.</title>
        <authorList>
            <person name="Perseke M."/>
            <person name="Fritzsch G."/>
            <person name="Ramsch K."/>
            <person name="Bernt M."/>
            <person name="Merkle D."/>
            <person name="Middendorf M."/>
            <person name="Be rnhard D."/>
            <person name="Stadler P.F."/>
            <person name="Schlegel M."/>
        </authorList>
    </citation>
    <scope>NUCLEOTIDE SEQUENCE</scope>
</reference>
<dbReference type="GO" id="GO:0045259">
    <property type="term" value="C:proton-transporting ATP synthase complex"/>
    <property type="evidence" value="ECO:0007669"/>
    <property type="project" value="UniProtKB-KW"/>
</dbReference>
<evidence type="ECO:0000256" key="6">
    <source>
        <dbReference type="ARBA" id="ARBA00022781"/>
    </source>
</evidence>
<feature type="transmembrane region" description="Helical" evidence="12">
    <location>
        <begin position="102"/>
        <end position="120"/>
    </location>
</feature>
<feature type="transmembrane region" description="Helical" evidence="12">
    <location>
        <begin position="73"/>
        <end position="95"/>
    </location>
</feature>
<evidence type="ECO:0000256" key="7">
    <source>
        <dbReference type="ARBA" id="ARBA00022989"/>
    </source>
</evidence>
<evidence type="ECO:0000256" key="9">
    <source>
        <dbReference type="ARBA" id="ARBA00023136"/>
    </source>
</evidence>
<name>B2FDM4_OPHAL</name>
<feature type="transmembrane region" description="Helical" evidence="12">
    <location>
        <begin position="170"/>
        <end position="189"/>
    </location>
</feature>
<keyword evidence="13" id="KW-0496">Mitochondrion</keyword>
<evidence type="ECO:0000256" key="1">
    <source>
        <dbReference type="ARBA" id="ARBA00004141"/>
    </source>
</evidence>
<dbReference type="Pfam" id="PF00119">
    <property type="entry name" value="ATP-synt_A"/>
    <property type="match status" value="1"/>
</dbReference>
<comment type="similarity">
    <text evidence="2">Belongs to the ATPase A chain family.</text>
</comment>
<organism evidence="13">
    <name type="scientific">Ophiura albida</name>
    <name type="common">Brittle star</name>
    <name type="synonym">Ophioglypha albida</name>
    <dbReference type="NCBI Taxonomy" id="72672"/>
    <lineage>
        <taxon>Eukaryota</taxon>
        <taxon>Metazoa</taxon>
        <taxon>Echinodermata</taxon>
        <taxon>Eleutherozoa</taxon>
        <taxon>Asterozoa</taxon>
        <taxon>Ophiuroidea</taxon>
        <taxon>Myophiuroidea</taxon>
        <taxon>Metophiurida</taxon>
        <taxon>Ophintegrida</taxon>
        <taxon>Amphilepidida</taxon>
        <taxon>Ophiurina</taxon>
        <taxon>Chilophiurina</taxon>
        <taxon>Ophiuridae</taxon>
        <taxon>Ophiurinae</taxon>
        <taxon>Ophiura</taxon>
    </lineage>
</organism>
<evidence type="ECO:0000256" key="11">
    <source>
        <dbReference type="RuleBase" id="RU004450"/>
    </source>
</evidence>
<dbReference type="PANTHER" id="PTHR11410:SF0">
    <property type="entry name" value="ATP SYNTHASE SUBUNIT A"/>
    <property type="match status" value="1"/>
</dbReference>
<sequence>MTMIIINNIFDQFIPVKISIFSLTFIGSTIALSWIWLNTKTHWIISRSNSPLIFLNSLWTLLLTNINNKTNPWANWLFSLFLICLSFNVMSLIPYTFSQTSHLSFTFGLSLPIWLMVNIAGFKDNWKNKVSHLLPQGTPIYLVPVMIIIETISLCIQPLTLGFRLGANLLAGHLLIFLCSCTIAEAINYNLYLGIISFSLILVLLILEIAVAFIQATVFLILSKNYLEENINS</sequence>
<dbReference type="PRINTS" id="PR00123">
    <property type="entry name" value="ATPASEA"/>
</dbReference>
<keyword evidence="10" id="KW-0066">ATP synthesis</keyword>
<keyword evidence="5 12" id="KW-0812">Transmembrane</keyword>
<protein>
    <recommendedName>
        <fullName evidence="11">ATP synthase subunit a</fullName>
    </recommendedName>
</protein>
<geneLocation type="mitochondrion" evidence="13"/>